<keyword evidence="2" id="KW-1185">Reference proteome</keyword>
<proteinExistence type="predicted"/>
<reference evidence="1" key="1">
    <citation type="submission" date="2023-05" db="EMBL/GenBank/DDBJ databases">
        <authorList>
            <person name="Stuckert A."/>
        </authorList>
    </citation>
    <scope>NUCLEOTIDE SEQUENCE</scope>
</reference>
<dbReference type="Proteomes" id="UP001162483">
    <property type="component" value="Unassembled WGS sequence"/>
</dbReference>
<protein>
    <submittedName>
        <fullName evidence="1">Uncharacterized protein</fullName>
    </submittedName>
</protein>
<organism evidence="1 2">
    <name type="scientific">Staurois parvus</name>
    <dbReference type="NCBI Taxonomy" id="386267"/>
    <lineage>
        <taxon>Eukaryota</taxon>
        <taxon>Metazoa</taxon>
        <taxon>Chordata</taxon>
        <taxon>Craniata</taxon>
        <taxon>Vertebrata</taxon>
        <taxon>Euteleostomi</taxon>
        <taxon>Amphibia</taxon>
        <taxon>Batrachia</taxon>
        <taxon>Anura</taxon>
        <taxon>Neobatrachia</taxon>
        <taxon>Ranoidea</taxon>
        <taxon>Ranidae</taxon>
        <taxon>Staurois</taxon>
    </lineage>
</organism>
<comment type="caution">
    <text evidence="1">The sequence shown here is derived from an EMBL/GenBank/DDBJ whole genome shotgun (WGS) entry which is preliminary data.</text>
</comment>
<name>A0ABN9FVQ1_9NEOB</name>
<gene>
    <name evidence="1" type="ORF">SPARVUS_LOCUS12785613</name>
</gene>
<evidence type="ECO:0000313" key="1">
    <source>
        <dbReference type="EMBL" id="CAI9600563.1"/>
    </source>
</evidence>
<evidence type="ECO:0000313" key="2">
    <source>
        <dbReference type="Proteomes" id="UP001162483"/>
    </source>
</evidence>
<accession>A0ABN9FVQ1</accession>
<sequence length="32" mass="3726">MFRMWQVLLNESKSCSTPKGSHGKKAIFLLRM</sequence>
<dbReference type="EMBL" id="CATNWA010017441">
    <property type="protein sequence ID" value="CAI9600563.1"/>
    <property type="molecule type" value="Genomic_DNA"/>
</dbReference>